<dbReference type="InterPro" id="IPR024301">
    <property type="entry name" value="Amidase_6"/>
</dbReference>
<name>A0A1M6MZS7_PARC5</name>
<dbReference type="Proteomes" id="UP000184465">
    <property type="component" value="Unassembled WGS sequence"/>
</dbReference>
<dbReference type="PROSITE" id="PS00018">
    <property type="entry name" value="EF_HAND_1"/>
    <property type="match status" value="1"/>
</dbReference>
<reference evidence="3 4" key="1">
    <citation type="submission" date="2016-11" db="EMBL/GenBank/DDBJ databases">
        <authorList>
            <person name="Jaros S."/>
            <person name="Januszkiewicz K."/>
            <person name="Wedrychowicz H."/>
        </authorList>
    </citation>
    <scope>NUCLEOTIDE SEQUENCE [LARGE SCALE GENOMIC DNA]</scope>
    <source>
        <strain evidence="3 4">DSM 15212</strain>
    </source>
</reference>
<keyword evidence="4" id="KW-1185">Reference proteome</keyword>
<evidence type="ECO:0000259" key="2">
    <source>
        <dbReference type="Pfam" id="PF12671"/>
    </source>
</evidence>
<feature type="domain" description="Putative amidase" evidence="2">
    <location>
        <begin position="213"/>
        <end position="378"/>
    </location>
</feature>
<dbReference type="Pfam" id="PF12671">
    <property type="entry name" value="Amidase_6"/>
    <property type="match status" value="1"/>
</dbReference>
<proteinExistence type="predicted"/>
<organism evidence="3 4">
    <name type="scientific">Paramaledivibacter caminithermalis (strain DSM 15212 / CIP 107654 / DViRD3)</name>
    <name type="common">Clostridium caminithermale</name>
    <dbReference type="NCBI Taxonomy" id="1121301"/>
    <lineage>
        <taxon>Bacteria</taxon>
        <taxon>Bacillati</taxon>
        <taxon>Bacillota</taxon>
        <taxon>Clostridia</taxon>
        <taxon>Peptostreptococcales</taxon>
        <taxon>Caminicellaceae</taxon>
        <taxon>Paramaledivibacter</taxon>
    </lineage>
</organism>
<evidence type="ECO:0000313" key="4">
    <source>
        <dbReference type="Proteomes" id="UP000184465"/>
    </source>
</evidence>
<feature type="chain" id="PRO_5013110580" evidence="1">
    <location>
        <begin position="27"/>
        <end position="404"/>
    </location>
</feature>
<sequence length="404" mass="47228">MKKFLSILLVLTLFMSLGVNFSSAVANEENKIKKVVENYFNTKYELQQKQNISNAKNLNAFFLKPNKNIYLNYETGRLKYFIESDIVSKTGIEYFDNKFDYIKMNIEGSNSSIELNLSTTIKYNYLDEPFNDVITHNMTLKKIKDKWYITEDKYIDEFKMLYDLQTDFDKIVPDIKEIYKKNTSKNKLNNRIEKDIIEVMSIPGDSYDSYSSSDREDAVEYARKYSENTGGYDSSSYNNSQFKYFSYKNDCQNFVSQCIWYGFGGRSSANKDYPMCSEWWADTNSTSTTWNWTGTSYFYDWITENYDDYINNHNTGYGVQGYPTTPSKIKKGDYVYVPGHVLFISKADDLDNDGVVEYNEIEICAHTSNRKDKNLAALYGSVQPSNMKFMHIVRVKWNEDMSLE</sequence>
<dbReference type="InterPro" id="IPR018247">
    <property type="entry name" value="EF_Hand_1_Ca_BS"/>
</dbReference>
<keyword evidence="1" id="KW-0732">Signal</keyword>
<dbReference type="EMBL" id="FRAG01000014">
    <property type="protein sequence ID" value="SHJ89005.1"/>
    <property type="molecule type" value="Genomic_DNA"/>
</dbReference>
<dbReference type="RefSeq" id="WP_073148507.1">
    <property type="nucleotide sequence ID" value="NZ_FRAG01000014.1"/>
</dbReference>
<evidence type="ECO:0000256" key="1">
    <source>
        <dbReference type="SAM" id="SignalP"/>
    </source>
</evidence>
<feature type="signal peptide" evidence="1">
    <location>
        <begin position="1"/>
        <end position="26"/>
    </location>
</feature>
<protein>
    <submittedName>
        <fullName evidence="3">Putative amidase domain-containing protein</fullName>
    </submittedName>
</protein>
<accession>A0A1M6MZS7</accession>
<evidence type="ECO:0000313" key="3">
    <source>
        <dbReference type="EMBL" id="SHJ89005.1"/>
    </source>
</evidence>
<dbReference type="AlphaFoldDB" id="A0A1M6MZS7"/>
<gene>
    <name evidence="3" type="ORF">SAMN02745912_01496</name>
</gene>